<comment type="subcellular location">
    <subcellularLocation>
        <location evidence="1">Membrane</location>
        <topology evidence="1">Multi-pass membrane protein</topology>
    </subcellularLocation>
</comment>
<dbReference type="Proteomes" id="UP000261480">
    <property type="component" value="Unplaced"/>
</dbReference>
<feature type="transmembrane region" description="Helical" evidence="8">
    <location>
        <begin position="310"/>
        <end position="334"/>
    </location>
</feature>
<dbReference type="PROSITE" id="PS50221">
    <property type="entry name" value="GAIN_B"/>
    <property type="match status" value="1"/>
</dbReference>
<dbReference type="Gene3D" id="2.60.220.50">
    <property type="match status" value="1"/>
</dbReference>
<reference evidence="11" key="1">
    <citation type="submission" date="2025-08" db="UniProtKB">
        <authorList>
            <consortium name="Ensembl"/>
        </authorList>
    </citation>
    <scope>IDENTIFICATION</scope>
</reference>
<evidence type="ECO:0000313" key="11">
    <source>
        <dbReference type="Ensembl" id="ENSPMEP00000029442.1"/>
    </source>
</evidence>
<keyword evidence="6" id="KW-1015">Disulfide bond</keyword>
<feature type="transmembrane region" description="Helical" evidence="8">
    <location>
        <begin position="231"/>
        <end position="254"/>
    </location>
</feature>
<keyword evidence="4 8" id="KW-1133">Transmembrane helix</keyword>
<feature type="transmembrane region" description="Helical" evidence="8">
    <location>
        <begin position="192"/>
        <end position="211"/>
    </location>
</feature>
<accession>A0A3B3YQ08</accession>
<dbReference type="InterPro" id="IPR000832">
    <property type="entry name" value="GPCR_2_secretin-like"/>
</dbReference>
<feature type="domain" description="G-protein coupled receptors family 2 profile 2" evidence="10">
    <location>
        <begin position="151"/>
        <end position="427"/>
    </location>
</feature>
<dbReference type="Gene3D" id="1.20.1070.10">
    <property type="entry name" value="Rhodopsin 7-helix transmembrane proteins"/>
    <property type="match status" value="1"/>
</dbReference>
<evidence type="ECO:0000256" key="1">
    <source>
        <dbReference type="ARBA" id="ARBA00004141"/>
    </source>
</evidence>
<dbReference type="InterPro" id="IPR057244">
    <property type="entry name" value="GAIN_B"/>
</dbReference>
<proteinExistence type="inferred from homology"/>
<dbReference type="Pfam" id="PF00002">
    <property type="entry name" value="7tm_2"/>
    <property type="match status" value="1"/>
</dbReference>
<dbReference type="GO" id="GO:0004930">
    <property type="term" value="F:G protein-coupled receptor activity"/>
    <property type="evidence" value="ECO:0007669"/>
    <property type="project" value="InterPro"/>
</dbReference>
<dbReference type="GO" id="GO:0007189">
    <property type="term" value="P:adenylate cyclase-activating G protein-coupled receptor signaling pathway"/>
    <property type="evidence" value="ECO:0007669"/>
    <property type="project" value="TreeGrafter"/>
</dbReference>
<dbReference type="Pfam" id="PF01825">
    <property type="entry name" value="GPS"/>
    <property type="match status" value="1"/>
</dbReference>
<feature type="domain" description="GAIN-B" evidence="9">
    <location>
        <begin position="11"/>
        <end position="147"/>
    </location>
</feature>
<evidence type="ECO:0000259" key="9">
    <source>
        <dbReference type="PROSITE" id="PS50221"/>
    </source>
</evidence>
<dbReference type="SMART" id="SM00303">
    <property type="entry name" value="GPS"/>
    <property type="match status" value="1"/>
</dbReference>
<reference evidence="11" key="2">
    <citation type="submission" date="2025-09" db="UniProtKB">
        <authorList>
            <consortium name="Ensembl"/>
        </authorList>
    </citation>
    <scope>IDENTIFICATION</scope>
</reference>
<dbReference type="InterPro" id="IPR046338">
    <property type="entry name" value="GAIN_dom_sf"/>
</dbReference>
<feature type="transmembrane region" description="Helical" evidence="8">
    <location>
        <begin position="366"/>
        <end position="386"/>
    </location>
</feature>
<dbReference type="AlphaFoldDB" id="A0A3B3YQ08"/>
<protein>
    <submittedName>
        <fullName evidence="11">Uncharacterized protein</fullName>
    </submittedName>
</protein>
<dbReference type="PANTHER" id="PTHR45813:SF2">
    <property type="entry name" value="ADHESION G-PROTEIN COUPLED RECEPTOR F3"/>
    <property type="match status" value="1"/>
</dbReference>
<evidence type="ECO:0000256" key="4">
    <source>
        <dbReference type="ARBA" id="ARBA00022989"/>
    </source>
</evidence>
<feature type="transmembrane region" description="Helical" evidence="8">
    <location>
        <begin position="266"/>
        <end position="290"/>
    </location>
</feature>
<dbReference type="InterPro" id="IPR017981">
    <property type="entry name" value="GPCR_2-like_7TM"/>
</dbReference>
<dbReference type="InterPro" id="IPR051587">
    <property type="entry name" value="Adhesion_GPCR"/>
</dbReference>
<feature type="transmembrane region" description="Helical" evidence="8">
    <location>
        <begin position="153"/>
        <end position="180"/>
    </location>
</feature>
<keyword evidence="5 8" id="KW-0472">Membrane</keyword>
<evidence type="ECO:0000256" key="5">
    <source>
        <dbReference type="ARBA" id="ARBA00023136"/>
    </source>
</evidence>
<dbReference type="PRINTS" id="PR00249">
    <property type="entry name" value="GPCRSECRETIN"/>
</dbReference>
<dbReference type="InterPro" id="IPR000203">
    <property type="entry name" value="GPS"/>
</dbReference>
<dbReference type="Ensembl" id="ENSPMET00000020498.1">
    <property type="protein sequence ID" value="ENSPMEP00000029442.1"/>
    <property type="gene ID" value="ENSPMEG00000015183.1"/>
</dbReference>
<dbReference type="GO" id="GO:0016020">
    <property type="term" value="C:membrane"/>
    <property type="evidence" value="ECO:0007669"/>
    <property type="project" value="UniProtKB-SubCell"/>
</dbReference>
<organism evidence="11 12">
    <name type="scientific">Poecilia mexicana</name>
    <dbReference type="NCBI Taxonomy" id="48701"/>
    <lineage>
        <taxon>Eukaryota</taxon>
        <taxon>Metazoa</taxon>
        <taxon>Chordata</taxon>
        <taxon>Craniata</taxon>
        <taxon>Vertebrata</taxon>
        <taxon>Euteleostomi</taxon>
        <taxon>Actinopterygii</taxon>
        <taxon>Neopterygii</taxon>
        <taxon>Teleostei</taxon>
        <taxon>Neoteleostei</taxon>
        <taxon>Acanthomorphata</taxon>
        <taxon>Ovalentaria</taxon>
        <taxon>Atherinomorphae</taxon>
        <taxon>Cyprinodontiformes</taxon>
        <taxon>Poeciliidae</taxon>
        <taxon>Poeciliinae</taxon>
        <taxon>Poecilia</taxon>
    </lineage>
</organism>
<dbReference type="SUPFAM" id="SSF81321">
    <property type="entry name" value="Family A G protein-coupled receptor-like"/>
    <property type="match status" value="1"/>
</dbReference>
<name>A0A3B3YQ08_9TELE</name>
<evidence type="ECO:0000256" key="3">
    <source>
        <dbReference type="ARBA" id="ARBA00022692"/>
    </source>
</evidence>
<dbReference type="FunFam" id="1.20.1070.10:FF:000058">
    <property type="entry name" value="Adhesion G protein-coupled receptor F5"/>
    <property type="match status" value="1"/>
</dbReference>
<evidence type="ECO:0000256" key="2">
    <source>
        <dbReference type="ARBA" id="ARBA00007343"/>
    </source>
</evidence>
<comment type="similarity">
    <text evidence="2">Belongs to the G-protein coupled receptor 2 family. Adhesion G-protein coupled receptor (ADGR) subfamily.</text>
</comment>
<keyword evidence="12" id="KW-1185">Reference proteome</keyword>
<keyword evidence="7" id="KW-0325">Glycoprotein</keyword>
<sequence>MISVENLIKISNLTVGTRRENLQVDLCNISSCNINVFNVTISVPGGVNVKTTAFKQLDKYLPHLDNKSEVNSIIVSTTAENANDISINFQMIKPRPRNFELKCVYWDTKNHKFSSEGCDWKGPSEEGRCDCKHFSSFALLLSKEPLEVPGLTYVTYVALSVSVLSLVVTLVIELIVWSDVVKTSTLYLRHTAHVNICLCLLIGNLCFLASSSNPENISDLWCRTSAVLKHFCYLAMFFWTFCLSATLLHQAVFLFHKVSRANYLRFSLVVGYAIPLIIVFVTFLTCNGGAEGVYYFRKTCWLVYGGLFKGTFYTFIIPVGAIVFINVFSMLVVIMKLVSHHSEIHQKTDISPEKEKAAAKTVVRSIILLTPIFGVTWIFGFAILIFDLTSGPAAYAFEYIFTILNGFQYTLFQFQGFFILLTTCFGDRMKWSKRLDLLDLDFLLVLKAMSSS</sequence>
<evidence type="ECO:0000313" key="12">
    <source>
        <dbReference type="Proteomes" id="UP000261480"/>
    </source>
</evidence>
<dbReference type="PANTHER" id="PTHR45813">
    <property type="entry name" value="IG-LIKE DOMAIN-CONTAINING PROTEIN"/>
    <property type="match status" value="1"/>
</dbReference>
<evidence type="ECO:0000256" key="7">
    <source>
        <dbReference type="ARBA" id="ARBA00023180"/>
    </source>
</evidence>
<feature type="transmembrane region" description="Helical" evidence="8">
    <location>
        <begin position="406"/>
        <end position="425"/>
    </location>
</feature>
<dbReference type="PROSITE" id="PS50261">
    <property type="entry name" value="G_PROTEIN_RECEP_F2_4"/>
    <property type="match status" value="1"/>
</dbReference>
<keyword evidence="3 8" id="KW-0812">Transmembrane</keyword>
<evidence type="ECO:0000256" key="6">
    <source>
        <dbReference type="ARBA" id="ARBA00023157"/>
    </source>
</evidence>
<dbReference type="GO" id="GO:0007166">
    <property type="term" value="P:cell surface receptor signaling pathway"/>
    <property type="evidence" value="ECO:0007669"/>
    <property type="project" value="InterPro"/>
</dbReference>
<evidence type="ECO:0000256" key="8">
    <source>
        <dbReference type="SAM" id="Phobius"/>
    </source>
</evidence>
<evidence type="ECO:0000259" key="10">
    <source>
        <dbReference type="PROSITE" id="PS50261"/>
    </source>
</evidence>